<sequence>MYFNKKKELFISPQMNAKLLNGIKLNMGEIENIDELEIQKLSDDSEKLVILNIIKNYSVKNLLFSKNLELVNYKESNILGNSIDNIGGVASIVSEEDNIDGQMTNKFELKYNNITLENIHNIPVSFAVGNDFSTDKKNPYYGIQIKYKIKNTSHNNRAEIGIDFKSYMDIPIGKLIEMNEVLQDPDYKNLHREKVEVITKETKKLDFLPYFKNTDIKALVLFKDTKNKEFLNSLEGYFNLVDEKGNRILTKCKLDTPFCKAHILPKGKIYGRDKYIVGKYIPSGNNFQVLGDDEQIAKKKAVDAEKAKAAAAEKAKAAREAAAAREEVAARVAAAKAVENAKVAAAKVAADAEKAKAAARVAAAKAAVDAEKAKAAARVAAAKVAAAKVAAAKVAAEDWNCINSKLGTRTYHYSEGDKTIRNYTKDQCKTKCSGDEKCKAFDFNTMKLDNKTYANGDKGGNYYTTCRLFKRDVGTVYKNTSWGAEAFQHCSKPVEGFVGNFQDKEQIPQDYLYQKFLTKKDCVKDIDIHTEKISSSEYLKEPKLDLIANSKTLAPLKRLGGNKCIKHHDEFRDDYFFGGLDKDNNMFCYGKNNDCILFSDKPECEKLNLEKLLSVPLDKSKVKGINYQNDRTYYDKDSLTIKKNKMGATFKDDNGNLEIKCDNGKYLEGTFNVEDELSIIGGIYKDCKDPNHPNHDSCSPSISSSTLHLAELITTKGNKKYDADKSDKYSKFGDLDGKCIDNNIPDGRNIECDPLDNQQPCYVGDRPSLTPGESQPNIDLYNKYLGFNCNTYTLDSNTCKHNNNGVLSDVISFSTPLEENYLNIMDEQEILEVSNNLEENLMSDSEKYDSKNLHFYIEKYFERYENMNPNNHINPRYTIKFDTQYDMLSKNDKVILNIYYKGEKETTLLNNSEETYSIEDDDIIEILLQKNNHLVFKIRRDTTDLVKYTSIHKLEGEYSSPINFFISQNNNSFFRDIKYKEEIPSTVLPYNPFIDVRQE</sequence>
<name>A0A6C0JC04_9ZZZZ</name>
<evidence type="ECO:0000313" key="1">
    <source>
        <dbReference type="EMBL" id="QHU01124.1"/>
    </source>
</evidence>
<dbReference type="AlphaFoldDB" id="A0A6C0JC04"/>
<evidence type="ECO:0008006" key="2">
    <source>
        <dbReference type="Google" id="ProtNLM"/>
    </source>
</evidence>
<proteinExistence type="predicted"/>
<reference evidence="1" key="1">
    <citation type="journal article" date="2020" name="Nature">
        <title>Giant virus diversity and host interactions through global metagenomics.</title>
        <authorList>
            <person name="Schulz F."/>
            <person name="Roux S."/>
            <person name="Paez-Espino D."/>
            <person name="Jungbluth S."/>
            <person name="Walsh D.A."/>
            <person name="Denef V.J."/>
            <person name="McMahon K.D."/>
            <person name="Konstantinidis K.T."/>
            <person name="Eloe-Fadrosh E.A."/>
            <person name="Kyrpides N.C."/>
            <person name="Woyke T."/>
        </authorList>
    </citation>
    <scope>NUCLEOTIDE SEQUENCE</scope>
    <source>
        <strain evidence="1">GVMAG-M-3300025860-25</strain>
    </source>
</reference>
<protein>
    <recommendedName>
        <fullName evidence="2">Apple domain-containing protein</fullName>
    </recommendedName>
</protein>
<dbReference type="EMBL" id="MN740335">
    <property type="protein sequence ID" value="QHU01124.1"/>
    <property type="molecule type" value="Genomic_DNA"/>
</dbReference>
<accession>A0A6C0JC04</accession>
<organism evidence="1">
    <name type="scientific">viral metagenome</name>
    <dbReference type="NCBI Taxonomy" id="1070528"/>
    <lineage>
        <taxon>unclassified sequences</taxon>
        <taxon>metagenomes</taxon>
        <taxon>organismal metagenomes</taxon>
    </lineage>
</organism>